<gene>
    <name evidence="3" type="ORF">EUA03_21390</name>
</gene>
<accession>A0A4R5W9M6</accession>
<feature type="region of interest" description="Disordered" evidence="1">
    <location>
        <begin position="107"/>
        <end position="141"/>
    </location>
</feature>
<organism evidence="3 4">
    <name type="scientific">Mycolicibacterium mucogenicum</name>
    <name type="common">Mycobacterium mucogenicum</name>
    <dbReference type="NCBI Taxonomy" id="56689"/>
    <lineage>
        <taxon>Bacteria</taxon>
        <taxon>Bacillati</taxon>
        <taxon>Actinomycetota</taxon>
        <taxon>Actinomycetes</taxon>
        <taxon>Mycobacteriales</taxon>
        <taxon>Mycobacteriaceae</taxon>
        <taxon>Mycolicibacterium</taxon>
    </lineage>
</organism>
<dbReference type="Gene3D" id="3.30.450.20">
    <property type="entry name" value="PAS domain"/>
    <property type="match status" value="1"/>
</dbReference>
<evidence type="ECO:0000256" key="1">
    <source>
        <dbReference type="SAM" id="MobiDB-lite"/>
    </source>
</evidence>
<proteinExistence type="predicted"/>
<sequence>MHNNHATGHDSGTSWNVSVGASAASFRSLSETSPYAVLVHDRGRVVYANAAAASLTMAESTGQMVGAHHRLCASRSNFERLDRSRRLRPGIGTSDVGFAALRWNHARHRSHHGSHPVGRSPRPSDGAASGDHANSVAQQYN</sequence>
<dbReference type="InterPro" id="IPR000014">
    <property type="entry name" value="PAS"/>
</dbReference>
<evidence type="ECO:0000313" key="4">
    <source>
        <dbReference type="Proteomes" id="UP000294929"/>
    </source>
</evidence>
<feature type="domain" description="PAS" evidence="2">
    <location>
        <begin position="26"/>
        <end position="60"/>
    </location>
</feature>
<comment type="caution">
    <text evidence="3">The sequence shown here is derived from an EMBL/GenBank/DDBJ whole genome shotgun (WGS) entry which is preliminary data.</text>
</comment>
<name>A0A4R5W9M6_MYCMU</name>
<dbReference type="OrthoDB" id="9865103at2"/>
<evidence type="ECO:0000313" key="3">
    <source>
        <dbReference type="EMBL" id="TDK85810.1"/>
    </source>
</evidence>
<dbReference type="EMBL" id="SDLO01000022">
    <property type="protein sequence ID" value="TDK85810.1"/>
    <property type="molecule type" value="Genomic_DNA"/>
</dbReference>
<dbReference type="AlphaFoldDB" id="A0A4R5W9M6"/>
<protein>
    <submittedName>
        <fullName evidence="3">PAS domain-containing protein</fullName>
    </submittedName>
</protein>
<reference evidence="3 4" key="1">
    <citation type="submission" date="2019-01" db="EMBL/GenBank/DDBJ databases">
        <title>High-quality-draft genome sequences of five non-tuberculosis mycobacteriaceae isolated from a nosocomial environment.</title>
        <authorList>
            <person name="Tiago I."/>
            <person name="Alarico S."/>
            <person name="Pereira S.G."/>
            <person name="Coelho C."/>
            <person name="Maranha A."/>
            <person name="Empadinhas N."/>
        </authorList>
    </citation>
    <scope>NUCLEOTIDE SEQUENCE [LARGE SCALE GENOMIC DNA]</scope>
    <source>
        <strain evidence="3 4">24AIII</strain>
    </source>
</reference>
<evidence type="ECO:0000259" key="2">
    <source>
        <dbReference type="Pfam" id="PF13188"/>
    </source>
</evidence>
<dbReference type="Proteomes" id="UP000294929">
    <property type="component" value="Unassembled WGS sequence"/>
</dbReference>
<dbReference type="Pfam" id="PF13188">
    <property type="entry name" value="PAS_8"/>
    <property type="match status" value="1"/>
</dbReference>